<proteinExistence type="inferred from homology"/>
<dbReference type="PANTHER" id="PTHR43673:SF10">
    <property type="entry name" value="NADH DEHYDROGENASE_NAD(P)H NITROREDUCTASE XCC3605-RELATED"/>
    <property type="match status" value="1"/>
</dbReference>
<dbReference type="SUPFAM" id="SSF54862">
    <property type="entry name" value="4Fe-4S ferredoxins"/>
    <property type="match status" value="1"/>
</dbReference>
<dbReference type="InterPro" id="IPR017900">
    <property type="entry name" value="4Fe4S_Fe_S_CS"/>
</dbReference>
<dbReference type="EMBL" id="FMJC01000002">
    <property type="protein sequence ID" value="SCM73426.1"/>
    <property type="molecule type" value="Genomic_DNA"/>
</dbReference>
<dbReference type="Gene3D" id="3.40.109.10">
    <property type="entry name" value="NADH Oxidase"/>
    <property type="match status" value="1"/>
</dbReference>
<keyword evidence="4" id="KW-0408">Iron</keyword>
<feature type="domain" description="4Fe-4S ferredoxin-type" evidence="6">
    <location>
        <begin position="32"/>
        <end position="64"/>
    </location>
</feature>
<keyword evidence="3" id="KW-0560">Oxidoreductase</keyword>
<evidence type="ECO:0000313" key="7">
    <source>
        <dbReference type="EMBL" id="SCM73426.1"/>
    </source>
</evidence>
<gene>
    <name evidence="7" type="ORF">KL86DES1_21292</name>
</gene>
<organism evidence="7">
    <name type="scientific">uncultured Desulfovibrio sp</name>
    <dbReference type="NCBI Taxonomy" id="167968"/>
    <lineage>
        <taxon>Bacteria</taxon>
        <taxon>Pseudomonadati</taxon>
        <taxon>Thermodesulfobacteriota</taxon>
        <taxon>Desulfovibrionia</taxon>
        <taxon>Desulfovibrionales</taxon>
        <taxon>Desulfovibrionaceae</taxon>
        <taxon>Desulfovibrio</taxon>
        <taxon>environmental samples</taxon>
    </lineage>
</organism>
<dbReference type="GO" id="GO:0051536">
    <property type="term" value="F:iron-sulfur cluster binding"/>
    <property type="evidence" value="ECO:0007669"/>
    <property type="project" value="UniProtKB-KW"/>
</dbReference>
<protein>
    <submittedName>
        <fullName evidence="7">Nitroreductase</fullName>
    </submittedName>
</protein>
<feature type="domain" description="4Fe-4S ferredoxin-type" evidence="6">
    <location>
        <begin position="2"/>
        <end position="31"/>
    </location>
</feature>
<dbReference type="CDD" id="cd02143">
    <property type="entry name" value="nitroreductase_FeS-like"/>
    <property type="match status" value="1"/>
</dbReference>
<accession>A0A212L7A7</accession>
<dbReference type="GO" id="GO:0016491">
    <property type="term" value="F:oxidoreductase activity"/>
    <property type="evidence" value="ECO:0007669"/>
    <property type="project" value="UniProtKB-KW"/>
</dbReference>
<dbReference type="RefSeq" id="WP_179980684.1">
    <property type="nucleotide sequence ID" value="NZ_LT608333.1"/>
</dbReference>
<dbReference type="Pfam" id="PF13237">
    <property type="entry name" value="Fer4_10"/>
    <property type="match status" value="1"/>
</dbReference>
<evidence type="ECO:0000256" key="4">
    <source>
        <dbReference type="ARBA" id="ARBA00023004"/>
    </source>
</evidence>
<evidence type="ECO:0000256" key="2">
    <source>
        <dbReference type="ARBA" id="ARBA00022723"/>
    </source>
</evidence>
<keyword evidence="5" id="KW-0411">Iron-sulfur</keyword>
<evidence type="ECO:0000256" key="3">
    <source>
        <dbReference type="ARBA" id="ARBA00023002"/>
    </source>
</evidence>
<dbReference type="PANTHER" id="PTHR43673">
    <property type="entry name" value="NAD(P)H NITROREDUCTASE YDGI-RELATED"/>
    <property type="match status" value="1"/>
</dbReference>
<evidence type="ECO:0000256" key="5">
    <source>
        <dbReference type="ARBA" id="ARBA00023014"/>
    </source>
</evidence>
<dbReference type="PROSITE" id="PS51379">
    <property type="entry name" value="4FE4S_FER_2"/>
    <property type="match status" value="2"/>
</dbReference>
<reference evidence="7" key="1">
    <citation type="submission" date="2016-08" db="EMBL/GenBank/DDBJ databases">
        <authorList>
            <person name="Seilhamer J.J."/>
        </authorList>
    </citation>
    <scope>NUCLEOTIDE SEQUENCE</scope>
    <source>
        <strain evidence="7">86-1</strain>
    </source>
</reference>
<dbReference type="GO" id="GO:0046872">
    <property type="term" value="F:metal ion binding"/>
    <property type="evidence" value="ECO:0007669"/>
    <property type="project" value="UniProtKB-KW"/>
</dbReference>
<dbReference type="InterPro" id="IPR000415">
    <property type="entry name" value="Nitroreductase-like"/>
</dbReference>
<dbReference type="InterPro" id="IPR017896">
    <property type="entry name" value="4Fe4S_Fe-S-bd"/>
</dbReference>
<keyword evidence="2" id="KW-0479">Metal-binding</keyword>
<dbReference type="AlphaFoldDB" id="A0A212L7A7"/>
<name>A0A212L7A7_9BACT</name>
<dbReference type="Pfam" id="PF00881">
    <property type="entry name" value="Nitroreductase"/>
    <property type="match status" value="1"/>
</dbReference>
<dbReference type="SUPFAM" id="SSF55469">
    <property type="entry name" value="FMN-dependent nitroreductase-like"/>
    <property type="match status" value="1"/>
</dbReference>
<dbReference type="InterPro" id="IPR029479">
    <property type="entry name" value="Nitroreductase"/>
</dbReference>
<dbReference type="PROSITE" id="PS00198">
    <property type="entry name" value="4FE4S_FER_1"/>
    <property type="match status" value="1"/>
</dbReference>
<dbReference type="Gene3D" id="3.30.70.20">
    <property type="match status" value="1"/>
</dbReference>
<comment type="similarity">
    <text evidence="1">Belongs to the nitroreductase family.</text>
</comment>
<sequence>MNVFTVDHDLCRKDGICAMVCPVHIIDAEVGAYPTMDKHKAAYCIGCGQCMAFCPTQACAAPGLDRKDCQILRPEHMPTAEQVEELAVSRRSVRNFKNRNIPREQFERLLAAARFAPTAKNTQNLRWIVLESREQVVRLAELVVDWLRILPQADATLSEGVHASGLVSAWDKGIDVITRTAPHLAVVVAPQWHWGRTDSAIAATYLELLAHAQGIGCCWGGYLCTAFEHPAAQPVRDFLGVGPDEMAYAAQMMGYPLFKAKARPVRKQPDVTWK</sequence>
<evidence type="ECO:0000256" key="1">
    <source>
        <dbReference type="ARBA" id="ARBA00007118"/>
    </source>
</evidence>
<evidence type="ECO:0000259" key="6">
    <source>
        <dbReference type="PROSITE" id="PS51379"/>
    </source>
</evidence>